<accession>W4LSJ5</accession>
<comment type="caution">
    <text evidence="4">The sequence shown here is derived from an EMBL/GenBank/DDBJ whole genome shotgun (WGS) entry which is preliminary data.</text>
</comment>
<sequence length="503" mass="54880">MLIGLCIALLLLAGSTQSHAAPPVPAALRAWQPGAEAPSPEARRSPLYIAPVPAVSHELITFTITEREGVDRQQAPVRGGLPFRRGELQDPRHIRLLDAQGREHPVQGLVTSYWPEGTVRWLCIDFTTDIKAGQTQTFTLAYGTEVRTTSHSSLKVHKRGKAIDIDTGHLHLTFAPGAAFAHVMSAHSVGDKRTIQGRLELSDADGHPTTALPLQITAVRLVEHGPVQATVYLKGHYGKQTVHRSFQPTDHLPRLNQTSPKFAFHGHVRVYGDSTRLDVIHAFGYNGDESSDFVKRYGLILPVDTGRETTLIYGGERGRAVRTPLRKRLTLVQGGHSQWALEGDTRAMGKRFGGWAALQHAGGRHHTTIALRHAWQQWPVTLEAHAAEGSLALYIYGAPKSDFLDLRYEGSFFGKSKSMHVGQELSAHYNGDRKGRAAGLLKISELAIDLARDPEGVGRGVHQPLTPVVASARIAATKALGHIGTYAGAKAAGLRTDRIKRWA</sequence>
<dbReference type="InterPro" id="IPR048329">
    <property type="entry name" value="PcRGLX_1st"/>
</dbReference>
<dbReference type="Pfam" id="PF21345">
    <property type="entry name" value="PcRGLX_2nd"/>
    <property type="match status" value="1"/>
</dbReference>
<gene>
    <name evidence="4" type="ORF">ETSY2_39190</name>
</gene>
<dbReference type="InterPro" id="IPR048330">
    <property type="entry name" value="PcRGLX/YetA_2nd"/>
</dbReference>
<feature type="domain" description="PcRGLX/YetA-like central beta-sandwich" evidence="3">
    <location>
        <begin position="155"/>
        <end position="304"/>
    </location>
</feature>
<feature type="non-terminal residue" evidence="4">
    <location>
        <position position="503"/>
    </location>
</feature>
<feature type="chain" id="PRO_5004844650" evidence="1">
    <location>
        <begin position="21"/>
        <end position="503"/>
    </location>
</feature>
<reference evidence="4 5" key="1">
    <citation type="journal article" date="2014" name="Nature">
        <title>An environmental bacterial taxon with a large and distinct metabolic repertoire.</title>
        <authorList>
            <person name="Wilson M.C."/>
            <person name="Mori T."/>
            <person name="Ruckert C."/>
            <person name="Uria A.R."/>
            <person name="Helf M.J."/>
            <person name="Takada K."/>
            <person name="Gernert C."/>
            <person name="Steffens U.A."/>
            <person name="Heycke N."/>
            <person name="Schmitt S."/>
            <person name="Rinke C."/>
            <person name="Helfrich E.J."/>
            <person name="Brachmann A.O."/>
            <person name="Gurgui C."/>
            <person name="Wakimoto T."/>
            <person name="Kracht M."/>
            <person name="Crusemann M."/>
            <person name="Hentschel U."/>
            <person name="Abe I."/>
            <person name="Matsunaga S."/>
            <person name="Kalinowski J."/>
            <person name="Takeyama H."/>
            <person name="Piel J."/>
        </authorList>
    </citation>
    <scope>NUCLEOTIDE SEQUENCE [LARGE SCALE GENOMIC DNA]</scope>
    <source>
        <strain evidence="5">TSY2</strain>
    </source>
</reference>
<dbReference type="Pfam" id="PF19501">
    <property type="entry name" value="PcRGLX_1st"/>
    <property type="match status" value="1"/>
</dbReference>
<evidence type="ECO:0000259" key="3">
    <source>
        <dbReference type="Pfam" id="PF21345"/>
    </source>
</evidence>
<name>W4LSJ5_9BACT</name>
<keyword evidence="5" id="KW-1185">Reference proteome</keyword>
<evidence type="ECO:0000313" key="4">
    <source>
        <dbReference type="EMBL" id="ETX00387.1"/>
    </source>
</evidence>
<evidence type="ECO:0000259" key="2">
    <source>
        <dbReference type="Pfam" id="PF19501"/>
    </source>
</evidence>
<dbReference type="PANTHER" id="PTHR40081:SF1">
    <property type="entry name" value="TAT PATHWAY SIGNAL SEQUENCE DOMAIN PROTEIN"/>
    <property type="match status" value="1"/>
</dbReference>
<organism evidence="4 5">
    <name type="scientific">Candidatus Entotheonella gemina</name>
    <dbReference type="NCBI Taxonomy" id="1429439"/>
    <lineage>
        <taxon>Bacteria</taxon>
        <taxon>Pseudomonadati</taxon>
        <taxon>Nitrospinota/Tectimicrobiota group</taxon>
        <taxon>Candidatus Tectimicrobiota</taxon>
        <taxon>Candidatus Entotheonellia</taxon>
        <taxon>Candidatus Entotheonellales</taxon>
        <taxon>Candidatus Entotheonellaceae</taxon>
        <taxon>Candidatus Entotheonella</taxon>
    </lineage>
</organism>
<dbReference type="PANTHER" id="PTHR40081">
    <property type="entry name" value="CONCANAVALIN A-LIKE LECTIN/GLUCANASE"/>
    <property type="match status" value="1"/>
</dbReference>
<proteinExistence type="predicted"/>
<evidence type="ECO:0000313" key="5">
    <source>
        <dbReference type="Proteomes" id="UP000019140"/>
    </source>
</evidence>
<dbReference type="AlphaFoldDB" id="W4LSJ5"/>
<keyword evidence="1" id="KW-0732">Signal</keyword>
<evidence type="ECO:0000256" key="1">
    <source>
        <dbReference type="SAM" id="SignalP"/>
    </source>
</evidence>
<feature type="signal peptide" evidence="1">
    <location>
        <begin position="1"/>
        <end position="20"/>
    </location>
</feature>
<dbReference type="InterPro" id="IPR045793">
    <property type="entry name" value="PcRGLX/YetA-like"/>
</dbReference>
<protein>
    <submittedName>
        <fullName evidence="4">Uncharacterized protein</fullName>
    </submittedName>
</protein>
<dbReference type="Proteomes" id="UP000019140">
    <property type="component" value="Unassembled WGS sequence"/>
</dbReference>
<feature type="domain" description="PcRGLX/YetA-like N-terminal RIFT barrel" evidence="2">
    <location>
        <begin position="75"/>
        <end position="131"/>
    </location>
</feature>
<dbReference type="HOGENOM" id="CLU_542412_0_0_7"/>
<dbReference type="EMBL" id="AZHX01001734">
    <property type="protein sequence ID" value="ETX00387.1"/>
    <property type="molecule type" value="Genomic_DNA"/>
</dbReference>